<evidence type="ECO:0000313" key="2">
    <source>
        <dbReference type="Proteomes" id="UP000762676"/>
    </source>
</evidence>
<comment type="caution">
    <text evidence="1">The sequence shown here is derived from an EMBL/GenBank/DDBJ whole genome shotgun (WGS) entry which is preliminary data.</text>
</comment>
<reference evidence="1 2" key="1">
    <citation type="journal article" date="2021" name="Elife">
        <title>Chloroplast acquisition without the gene transfer in kleptoplastic sea slugs, Plakobranchus ocellatus.</title>
        <authorList>
            <person name="Maeda T."/>
            <person name="Takahashi S."/>
            <person name="Yoshida T."/>
            <person name="Shimamura S."/>
            <person name="Takaki Y."/>
            <person name="Nagai Y."/>
            <person name="Toyoda A."/>
            <person name="Suzuki Y."/>
            <person name="Arimoto A."/>
            <person name="Ishii H."/>
            <person name="Satoh N."/>
            <person name="Nishiyama T."/>
            <person name="Hasebe M."/>
            <person name="Maruyama T."/>
            <person name="Minagawa J."/>
            <person name="Obokata J."/>
            <person name="Shigenobu S."/>
        </authorList>
    </citation>
    <scope>NUCLEOTIDE SEQUENCE [LARGE SCALE GENOMIC DNA]</scope>
</reference>
<evidence type="ECO:0000313" key="1">
    <source>
        <dbReference type="EMBL" id="GFS11269.1"/>
    </source>
</evidence>
<protein>
    <submittedName>
        <fullName evidence="1">Uncharacterized protein</fullName>
    </submittedName>
</protein>
<proteinExistence type="predicted"/>
<dbReference type="Proteomes" id="UP000762676">
    <property type="component" value="Unassembled WGS sequence"/>
</dbReference>
<gene>
    <name evidence="1" type="ORF">ElyMa_003081500</name>
</gene>
<sequence length="148" mass="16984">MDSKPTTIIIAKQKKTVDTKQSTIQQQRLIKKTPSNSSPAAKENTIFRLRTGHNRLKQNLYNKLNLEIGISERFPCGFWVQTTEHSLSSAAFTRHCSGGRRCDRHNSQWLETLRRSGDPQVTANFYEDLGTRRSLLIFTKTWGPVAHR</sequence>
<name>A0AAV4ILM4_9GAST</name>
<dbReference type="EMBL" id="BMAT01006372">
    <property type="protein sequence ID" value="GFS11269.1"/>
    <property type="molecule type" value="Genomic_DNA"/>
</dbReference>
<keyword evidence="2" id="KW-1185">Reference proteome</keyword>
<organism evidence="1 2">
    <name type="scientific">Elysia marginata</name>
    <dbReference type="NCBI Taxonomy" id="1093978"/>
    <lineage>
        <taxon>Eukaryota</taxon>
        <taxon>Metazoa</taxon>
        <taxon>Spiralia</taxon>
        <taxon>Lophotrochozoa</taxon>
        <taxon>Mollusca</taxon>
        <taxon>Gastropoda</taxon>
        <taxon>Heterobranchia</taxon>
        <taxon>Euthyneura</taxon>
        <taxon>Panpulmonata</taxon>
        <taxon>Sacoglossa</taxon>
        <taxon>Placobranchoidea</taxon>
        <taxon>Plakobranchidae</taxon>
        <taxon>Elysia</taxon>
    </lineage>
</organism>
<dbReference type="AlphaFoldDB" id="A0AAV4ILM4"/>
<accession>A0AAV4ILM4</accession>